<name>A0AAD1TR53_CITFR</name>
<gene>
    <name evidence="2" type="ORF">AI2935V1_1730</name>
</gene>
<dbReference type="AlphaFoldDB" id="A0AAD1TR53"/>
<evidence type="ECO:0000313" key="2">
    <source>
        <dbReference type="EMBL" id="CAH6579701.1"/>
    </source>
</evidence>
<accession>A0AAD1TR53</accession>
<protein>
    <submittedName>
        <fullName evidence="2">Uncharacterized protein</fullName>
    </submittedName>
</protein>
<organism evidence="2 3">
    <name type="scientific">Citrobacter freundii</name>
    <dbReference type="NCBI Taxonomy" id="546"/>
    <lineage>
        <taxon>Bacteria</taxon>
        <taxon>Pseudomonadati</taxon>
        <taxon>Pseudomonadota</taxon>
        <taxon>Gammaproteobacteria</taxon>
        <taxon>Enterobacterales</taxon>
        <taxon>Enterobacteriaceae</taxon>
        <taxon>Citrobacter</taxon>
        <taxon>Citrobacter freundii complex</taxon>
    </lineage>
</organism>
<feature type="region of interest" description="Disordered" evidence="1">
    <location>
        <begin position="52"/>
        <end position="78"/>
    </location>
</feature>
<sequence length="78" mass="8438">MMNSKNRVIEIRVNGVVLSALRTETAVAADYISFMEALTSALMDRDSLEREANASGRTMNHPNFGALGSLPITDPKGL</sequence>
<dbReference type="EMBL" id="OW995941">
    <property type="protein sequence ID" value="CAH6579701.1"/>
    <property type="molecule type" value="Genomic_DNA"/>
</dbReference>
<proteinExistence type="predicted"/>
<dbReference type="Proteomes" id="UP000789647">
    <property type="component" value="Chromosome"/>
</dbReference>
<evidence type="ECO:0000256" key="1">
    <source>
        <dbReference type="SAM" id="MobiDB-lite"/>
    </source>
</evidence>
<evidence type="ECO:0000313" key="3">
    <source>
        <dbReference type="Proteomes" id="UP000789647"/>
    </source>
</evidence>
<reference evidence="2" key="1">
    <citation type="submission" date="2022-05" db="EMBL/GenBank/DDBJ databases">
        <authorList>
            <person name="Alioto T."/>
            <person name="Alioto T."/>
            <person name="Gomez Garrido J."/>
        </authorList>
    </citation>
    <scope>NUCLEOTIDE SEQUENCE</scope>
    <source>
        <strain evidence="2">112</strain>
    </source>
</reference>